<name>A0A4Y2J0Z8_ARAVE</name>
<sequence>MPPVETHGGNGGHYCNFYSFNDTNLLVCTGPYSSSLVESESLLPCGLSLIKPWWLGGRALVLGAVDPVLEIQSTMYVGLVLVKYVVVDQKSSRLCGVEVCRRFSAGSGVILDF</sequence>
<organism evidence="1 2">
    <name type="scientific">Araneus ventricosus</name>
    <name type="common">Orbweaver spider</name>
    <name type="synonym">Epeira ventricosa</name>
    <dbReference type="NCBI Taxonomy" id="182803"/>
    <lineage>
        <taxon>Eukaryota</taxon>
        <taxon>Metazoa</taxon>
        <taxon>Ecdysozoa</taxon>
        <taxon>Arthropoda</taxon>
        <taxon>Chelicerata</taxon>
        <taxon>Arachnida</taxon>
        <taxon>Araneae</taxon>
        <taxon>Araneomorphae</taxon>
        <taxon>Entelegynae</taxon>
        <taxon>Araneoidea</taxon>
        <taxon>Araneidae</taxon>
        <taxon>Araneus</taxon>
    </lineage>
</organism>
<keyword evidence="2" id="KW-1185">Reference proteome</keyword>
<gene>
    <name evidence="1" type="ORF">AVEN_73153_1</name>
</gene>
<protein>
    <submittedName>
        <fullName evidence="1">Uncharacterized protein</fullName>
    </submittedName>
</protein>
<accession>A0A4Y2J0Z8</accession>
<comment type="caution">
    <text evidence="1">The sequence shown here is derived from an EMBL/GenBank/DDBJ whole genome shotgun (WGS) entry which is preliminary data.</text>
</comment>
<dbReference type="AlphaFoldDB" id="A0A4Y2J0Z8"/>
<evidence type="ECO:0000313" key="1">
    <source>
        <dbReference type="EMBL" id="GBM83368.1"/>
    </source>
</evidence>
<reference evidence="1 2" key="1">
    <citation type="journal article" date="2019" name="Sci. Rep.">
        <title>Orb-weaving spider Araneus ventricosus genome elucidates the spidroin gene catalogue.</title>
        <authorList>
            <person name="Kono N."/>
            <person name="Nakamura H."/>
            <person name="Ohtoshi R."/>
            <person name="Moran D.A.P."/>
            <person name="Shinohara A."/>
            <person name="Yoshida Y."/>
            <person name="Fujiwara M."/>
            <person name="Mori M."/>
            <person name="Tomita M."/>
            <person name="Arakawa K."/>
        </authorList>
    </citation>
    <scope>NUCLEOTIDE SEQUENCE [LARGE SCALE GENOMIC DNA]</scope>
</reference>
<dbReference type="Proteomes" id="UP000499080">
    <property type="component" value="Unassembled WGS sequence"/>
</dbReference>
<evidence type="ECO:0000313" key="2">
    <source>
        <dbReference type="Proteomes" id="UP000499080"/>
    </source>
</evidence>
<dbReference type="EMBL" id="BGPR01003073">
    <property type="protein sequence ID" value="GBM83368.1"/>
    <property type="molecule type" value="Genomic_DNA"/>
</dbReference>
<proteinExistence type="predicted"/>